<name>A0A4Y9T3Q0_9BURK</name>
<feature type="chain" id="PRO_5021215269" evidence="1">
    <location>
        <begin position="19"/>
        <end position="151"/>
    </location>
</feature>
<dbReference type="RefSeq" id="WP_135188359.1">
    <property type="nucleotide sequence ID" value="NZ_SPUM01000023.1"/>
</dbReference>
<dbReference type="OrthoDB" id="7888869at2"/>
<protein>
    <submittedName>
        <fullName evidence="2">Uncharacterized protein</fullName>
    </submittedName>
</protein>
<dbReference type="AlphaFoldDB" id="A0A4Y9T3Q0"/>
<gene>
    <name evidence="2" type="ORF">E4O92_03470</name>
</gene>
<accession>A0A4Y9T3Q0</accession>
<sequence length="151" mass="16811">MRSLVVAILALSCAAAHAEVYKCPQVYPGKDKPAASLTSAVMTQDADIELAGGFMTDDEGAEEGYDEHYAFSNEWQTRLVCLYGGTKRIKGRFHDGHEWYQHVQGGIEWSMKLPRTTGQCTLQVREVKPRGPGKSMWTATAICKPFELIRD</sequence>
<evidence type="ECO:0000256" key="1">
    <source>
        <dbReference type="SAM" id="SignalP"/>
    </source>
</evidence>
<evidence type="ECO:0000313" key="3">
    <source>
        <dbReference type="Proteomes" id="UP000297258"/>
    </source>
</evidence>
<evidence type="ECO:0000313" key="2">
    <source>
        <dbReference type="EMBL" id="TFW34632.1"/>
    </source>
</evidence>
<dbReference type="EMBL" id="SPUM01000023">
    <property type="protein sequence ID" value="TFW34632.1"/>
    <property type="molecule type" value="Genomic_DNA"/>
</dbReference>
<reference evidence="2 3" key="1">
    <citation type="submission" date="2019-03" db="EMBL/GenBank/DDBJ databases">
        <title>Draft genome of Massilia hortus sp. nov., a novel bacterial species of the Oxalobacteraceae family.</title>
        <authorList>
            <person name="Peta V."/>
            <person name="Raths R."/>
            <person name="Bucking H."/>
        </authorList>
    </citation>
    <scope>NUCLEOTIDE SEQUENCE [LARGE SCALE GENOMIC DNA]</scope>
    <source>
        <strain evidence="2 3">ONC3</strain>
    </source>
</reference>
<feature type="signal peptide" evidence="1">
    <location>
        <begin position="1"/>
        <end position="18"/>
    </location>
</feature>
<keyword evidence="1" id="KW-0732">Signal</keyword>
<dbReference type="Proteomes" id="UP000297258">
    <property type="component" value="Unassembled WGS sequence"/>
</dbReference>
<keyword evidence="3" id="KW-1185">Reference proteome</keyword>
<organism evidence="2 3">
    <name type="scientific">Massilia horti</name>
    <dbReference type="NCBI Taxonomy" id="2562153"/>
    <lineage>
        <taxon>Bacteria</taxon>
        <taxon>Pseudomonadati</taxon>
        <taxon>Pseudomonadota</taxon>
        <taxon>Betaproteobacteria</taxon>
        <taxon>Burkholderiales</taxon>
        <taxon>Oxalobacteraceae</taxon>
        <taxon>Telluria group</taxon>
        <taxon>Massilia</taxon>
    </lineage>
</organism>
<proteinExistence type="predicted"/>
<comment type="caution">
    <text evidence="2">The sequence shown here is derived from an EMBL/GenBank/DDBJ whole genome shotgun (WGS) entry which is preliminary data.</text>
</comment>